<reference evidence="5" key="1">
    <citation type="journal article" date="2019" name="Int. J. Syst. Evol. Microbiol.">
        <title>The Global Catalogue of Microorganisms (GCM) 10K type strain sequencing project: providing services to taxonomists for standard genome sequencing and annotation.</title>
        <authorList>
            <consortium name="The Broad Institute Genomics Platform"/>
            <consortium name="The Broad Institute Genome Sequencing Center for Infectious Disease"/>
            <person name="Wu L."/>
            <person name="Ma J."/>
        </authorList>
    </citation>
    <scope>NUCLEOTIDE SEQUENCE [LARGE SCALE GENOMIC DNA]</scope>
    <source>
        <strain evidence="5">CGMCC 1.15795</strain>
    </source>
</reference>
<feature type="region of interest" description="Disordered" evidence="2">
    <location>
        <begin position="319"/>
        <end position="347"/>
    </location>
</feature>
<evidence type="ECO:0000256" key="3">
    <source>
        <dbReference type="SAM" id="Phobius"/>
    </source>
</evidence>
<feature type="coiled-coil region" evidence="1">
    <location>
        <begin position="112"/>
        <end position="139"/>
    </location>
</feature>
<organism evidence="4 5">
    <name type="scientific">Hymenobacter bucti</name>
    <dbReference type="NCBI Taxonomy" id="1844114"/>
    <lineage>
        <taxon>Bacteria</taxon>
        <taxon>Pseudomonadati</taxon>
        <taxon>Bacteroidota</taxon>
        <taxon>Cytophagia</taxon>
        <taxon>Cytophagales</taxon>
        <taxon>Hymenobacteraceae</taxon>
        <taxon>Hymenobacter</taxon>
    </lineage>
</organism>
<dbReference type="RefSeq" id="WP_382314792.1">
    <property type="nucleotide sequence ID" value="NZ_JBHUFD010000005.1"/>
</dbReference>
<keyword evidence="3" id="KW-0472">Membrane</keyword>
<sequence length="347" mass="38516">MATPDFSQLGGTTDAEKRSFWSRPEGILGLVVLAGLAGTGLFYFNEIVKFLIEVATNTLHLAFLLGALGVLVFLVTSRDIRTGLFFLFKTLMRKLTGVVIQLDPIAILKIYISDLKNKRQKMQGQIDTLAGQMVKLNKKIADNNVEIKQKFAEANKASTMLDRPGMKETASLATIEGAGLQEMNEKLLPLQRNIKMVLAFMEKVNQSADYIIKETEIKVRLKEAEYKIVKESSSALRTAVSIFKGDPDKKFYFDESMEYIQDDMSQKLGEMKRAMDLSMDFINSVDVQNGILSDKGEAMLEAYNKGEFKLVQLEGRADSLAPVPRPGGPAGYDSAPAKDAGYRSLLE</sequence>
<comment type="caution">
    <text evidence="4">The sequence shown here is derived from an EMBL/GenBank/DDBJ whole genome shotgun (WGS) entry which is preliminary data.</text>
</comment>
<evidence type="ECO:0000256" key="1">
    <source>
        <dbReference type="SAM" id="Coils"/>
    </source>
</evidence>
<dbReference type="Proteomes" id="UP001597197">
    <property type="component" value="Unassembled WGS sequence"/>
</dbReference>
<feature type="transmembrane region" description="Helical" evidence="3">
    <location>
        <begin position="26"/>
        <end position="44"/>
    </location>
</feature>
<keyword evidence="3" id="KW-1133">Transmembrane helix</keyword>
<evidence type="ECO:0000313" key="4">
    <source>
        <dbReference type="EMBL" id="MFD1873686.1"/>
    </source>
</evidence>
<proteinExistence type="predicted"/>
<accession>A0ABW4QWX4</accession>
<feature type="transmembrane region" description="Helical" evidence="3">
    <location>
        <begin position="51"/>
        <end position="75"/>
    </location>
</feature>
<evidence type="ECO:0008006" key="6">
    <source>
        <dbReference type="Google" id="ProtNLM"/>
    </source>
</evidence>
<gene>
    <name evidence="4" type="ORF">ACFSDX_14660</name>
</gene>
<keyword evidence="1" id="KW-0175">Coiled coil</keyword>
<protein>
    <recommendedName>
        <fullName evidence="6">Gliding motility protein GldL</fullName>
    </recommendedName>
</protein>
<evidence type="ECO:0000256" key="2">
    <source>
        <dbReference type="SAM" id="MobiDB-lite"/>
    </source>
</evidence>
<keyword evidence="5" id="KW-1185">Reference proteome</keyword>
<evidence type="ECO:0000313" key="5">
    <source>
        <dbReference type="Proteomes" id="UP001597197"/>
    </source>
</evidence>
<name>A0ABW4QWX4_9BACT</name>
<dbReference type="EMBL" id="JBHUFD010000005">
    <property type="protein sequence ID" value="MFD1873686.1"/>
    <property type="molecule type" value="Genomic_DNA"/>
</dbReference>
<keyword evidence="3" id="KW-0812">Transmembrane</keyword>